<dbReference type="Pfam" id="PF02744">
    <property type="entry name" value="GalP_UDP_tr_C"/>
    <property type="match status" value="1"/>
</dbReference>
<comment type="pathway">
    <text evidence="3 10">Carbohydrate metabolism; galactose metabolism.</text>
</comment>
<reference evidence="14" key="1">
    <citation type="submission" date="2018-12" db="EMBL/GenBank/DDBJ databases">
        <title>Complete genome sequencing of Jeotgalibaca sp. H21T32.</title>
        <authorList>
            <person name="Bae J.-W."/>
            <person name="Lee S.-Y."/>
        </authorList>
    </citation>
    <scope>NUCLEOTIDE SEQUENCE [LARGE SCALE GENOMIC DNA]</scope>
    <source>
        <strain evidence="14">H21T32</strain>
    </source>
</reference>
<feature type="domain" description="Galactose-1-phosphate uridyl transferase C-terminal" evidence="12">
    <location>
        <begin position="250"/>
        <end position="443"/>
    </location>
</feature>
<comment type="similarity">
    <text evidence="4 10">Belongs to the galactose-1-phosphate uridylyltransferase type 2 family.</text>
</comment>
<dbReference type="GO" id="GO:0005737">
    <property type="term" value="C:cytoplasm"/>
    <property type="evidence" value="ECO:0007669"/>
    <property type="project" value="UniProtKB-SubCell"/>
</dbReference>
<evidence type="ECO:0000256" key="10">
    <source>
        <dbReference type="HAMAP-Rule" id="MF_00571"/>
    </source>
</evidence>
<dbReference type="PIRSF" id="PIRSF006005">
    <property type="entry name" value="GalT_BS"/>
    <property type="match status" value="1"/>
</dbReference>
<dbReference type="Proteomes" id="UP000273326">
    <property type="component" value="Chromosome"/>
</dbReference>
<dbReference type="Pfam" id="PF01087">
    <property type="entry name" value="GalP_UDP_transf"/>
    <property type="match status" value="1"/>
</dbReference>
<dbReference type="InterPro" id="IPR005850">
    <property type="entry name" value="GalP_Utransf_C"/>
</dbReference>
<dbReference type="AlphaFoldDB" id="A0A3S9HEG7"/>
<evidence type="ECO:0000256" key="8">
    <source>
        <dbReference type="ARBA" id="ARBA00023144"/>
    </source>
</evidence>
<comment type="subcellular location">
    <subcellularLocation>
        <location evidence="2 10">Cytoplasm</location>
    </subcellularLocation>
</comment>
<sequence length="496" mass="56254">MTIDQAIHDFLEIAIQKGYVHPLDRILKQNQLLALLNMNEFDTSITSSEPALLSEAKKLLPVFIEYATSNDIIEDNQTEKEIFSAKLMSLFTPDTSILNQTFWQHYTGVGPEYATQYFYELSKDNDYIQTEAIAKNIEFNSSSPYGTLELTINLSKPEKDPKAIAAAKTSAASSYPKCQLCLENEGYAGHLQHPARSNHRIVRFPLNNETWGLQYSPYAYYQEHCIFLSEEHRPMKINGRTFENLFSIVEQFPHYFVGSNADLPIVGGSILSHDHYQGGNYSFPMDKAPLIDTFVLDEFSGVDFGIVNWPLSVIRMTANDKTALERAAVYILEKWRGYSDPDADILAFTKNIPHNTITPIARRDGEAFVCDLVLRNNRTTEEHPDGLFHPHADVQHIKKENIGLIEVMGLAILPPRLKEELEEVEKYLLGEENSIQPMHLTWARKVAESNTITKETVKETVETAVGHVFQRVLEDAGVYKLTDEGLAAFKRFISVL</sequence>
<keyword evidence="14" id="KW-1185">Reference proteome</keyword>
<organism evidence="13 14">
    <name type="scientific">Jeotgalibaca ciconiae</name>
    <dbReference type="NCBI Taxonomy" id="2496265"/>
    <lineage>
        <taxon>Bacteria</taxon>
        <taxon>Bacillati</taxon>
        <taxon>Bacillota</taxon>
        <taxon>Bacilli</taxon>
        <taxon>Lactobacillales</taxon>
        <taxon>Carnobacteriaceae</taxon>
        <taxon>Jeotgalibaca</taxon>
    </lineage>
</organism>
<proteinExistence type="inferred from homology"/>
<dbReference type="UniPathway" id="UPA00214"/>
<dbReference type="EC" id="2.7.7.12" evidence="10"/>
<protein>
    <recommendedName>
        <fullName evidence="10">Galactose-1-phosphate uridylyltransferase</fullName>
        <shortName evidence="10">Gal-1-P uridylyltransferase</shortName>
        <ecNumber evidence="10">2.7.7.12</ecNumber>
    </recommendedName>
    <alternativeName>
        <fullName evidence="10">UDP-glucose--hexose-1-phosphate uridylyltransferase</fullName>
    </alternativeName>
</protein>
<dbReference type="InterPro" id="IPR000766">
    <property type="entry name" value="GalP_uridyl_Trfase_II"/>
</dbReference>
<dbReference type="PROSITE" id="PS01163">
    <property type="entry name" value="GAL_P_UDP_TRANSF_II"/>
    <property type="match status" value="1"/>
</dbReference>
<dbReference type="GO" id="GO:0008108">
    <property type="term" value="F:UDP-glucose:hexose-1-phosphate uridylyltransferase activity"/>
    <property type="evidence" value="ECO:0007669"/>
    <property type="project" value="UniProtKB-UniRule"/>
</dbReference>
<evidence type="ECO:0000256" key="9">
    <source>
        <dbReference type="ARBA" id="ARBA00023277"/>
    </source>
</evidence>
<evidence type="ECO:0000259" key="11">
    <source>
        <dbReference type="Pfam" id="PF01087"/>
    </source>
</evidence>
<dbReference type="PANTHER" id="PTHR39191">
    <property type="entry name" value="GALACTOSE-1-PHOSPHATE URIDYLYLTRANSFERASE"/>
    <property type="match status" value="1"/>
</dbReference>
<evidence type="ECO:0000256" key="3">
    <source>
        <dbReference type="ARBA" id="ARBA00004947"/>
    </source>
</evidence>
<keyword evidence="9 10" id="KW-0119">Carbohydrate metabolism</keyword>
<evidence type="ECO:0000256" key="5">
    <source>
        <dbReference type="ARBA" id="ARBA00022490"/>
    </source>
</evidence>
<dbReference type="GO" id="GO:0006012">
    <property type="term" value="P:galactose metabolic process"/>
    <property type="evidence" value="ECO:0007669"/>
    <property type="project" value="UniProtKB-UniRule"/>
</dbReference>
<name>A0A3S9HEG7_9LACT</name>
<dbReference type="HAMAP" id="MF_00571">
    <property type="entry name" value="GalP_UDP_trans"/>
    <property type="match status" value="1"/>
</dbReference>
<comment type="catalytic activity">
    <reaction evidence="1 10">
        <text>alpha-D-galactose 1-phosphate + UDP-alpha-D-glucose = alpha-D-glucose 1-phosphate + UDP-alpha-D-galactose</text>
        <dbReference type="Rhea" id="RHEA:13989"/>
        <dbReference type="ChEBI" id="CHEBI:58336"/>
        <dbReference type="ChEBI" id="CHEBI:58601"/>
        <dbReference type="ChEBI" id="CHEBI:58885"/>
        <dbReference type="ChEBI" id="CHEBI:66914"/>
        <dbReference type="EC" id="2.7.7.12"/>
    </reaction>
</comment>
<evidence type="ECO:0000256" key="1">
    <source>
        <dbReference type="ARBA" id="ARBA00001107"/>
    </source>
</evidence>
<evidence type="ECO:0000256" key="2">
    <source>
        <dbReference type="ARBA" id="ARBA00004496"/>
    </source>
</evidence>
<dbReference type="EMBL" id="CP034465">
    <property type="protein sequence ID" value="AZP05741.1"/>
    <property type="molecule type" value="Genomic_DNA"/>
</dbReference>
<keyword evidence="8 10" id="KW-0299">Galactose metabolism</keyword>
<accession>A0A3S9HEG7</accession>
<keyword evidence="6 10" id="KW-0808">Transferase</keyword>
<dbReference type="KEGG" id="jeh:EJN90_08930"/>
<gene>
    <name evidence="10 13" type="primary">galT</name>
    <name evidence="13" type="ORF">EJN90_08930</name>
</gene>
<evidence type="ECO:0000313" key="14">
    <source>
        <dbReference type="Proteomes" id="UP000273326"/>
    </source>
</evidence>
<evidence type="ECO:0000256" key="7">
    <source>
        <dbReference type="ARBA" id="ARBA00022695"/>
    </source>
</evidence>
<evidence type="ECO:0000256" key="4">
    <source>
        <dbReference type="ARBA" id="ARBA00008706"/>
    </source>
</evidence>
<keyword evidence="7 10" id="KW-0548">Nucleotidyltransferase</keyword>
<evidence type="ECO:0000259" key="12">
    <source>
        <dbReference type="Pfam" id="PF02744"/>
    </source>
</evidence>
<dbReference type="NCBIfam" id="TIGR01239">
    <property type="entry name" value="galT_2"/>
    <property type="match status" value="1"/>
</dbReference>
<dbReference type="InterPro" id="IPR023425">
    <property type="entry name" value="GalP_uridyl_Trfase_II_CS"/>
</dbReference>
<feature type="domain" description="Galactose-1-phosphate uridyl transferase N-terminal" evidence="11">
    <location>
        <begin position="24"/>
        <end position="234"/>
    </location>
</feature>
<evidence type="ECO:0000256" key="6">
    <source>
        <dbReference type="ARBA" id="ARBA00022679"/>
    </source>
</evidence>
<evidence type="ECO:0000313" key="13">
    <source>
        <dbReference type="EMBL" id="AZP05741.1"/>
    </source>
</evidence>
<dbReference type="InterPro" id="IPR005849">
    <property type="entry name" value="GalP_Utransf_N"/>
</dbReference>
<keyword evidence="5 10" id="KW-0963">Cytoplasm</keyword>
<dbReference type="OrthoDB" id="2293at2"/>
<dbReference type="PANTHER" id="PTHR39191:SF1">
    <property type="entry name" value="DUF4922 DOMAIN-CONTAINING PROTEIN"/>
    <property type="match status" value="1"/>
</dbReference>
<dbReference type="NCBIfam" id="NF003629">
    <property type="entry name" value="PRK05270.1-2"/>
    <property type="match status" value="1"/>
</dbReference>